<keyword evidence="1" id="KW-0812">Transmembrane</keyword>
<name>A0A7G5IEF6_9SPHN</name>
<evidence type="ECO:0000313" key="2">
    <source>
        <dbReference type="EMBL" id="QMW21748.1"/>
    </source>
</evidence>
<sequence>MPNIDGGHYFLTALIPLKLEPVKRADGSVTAPSHLLRETLATLPTAQQSPAAVNAGFVSPFARCKRTHLARFVVIDQPMYNGRDGDNSLKQALRNVNLLAHQPVDALSRPWLLFAADLDADESEPDGGLASWARGLWERTEKELRAIFTPCVGFDAVQDAAGFAAWLKRCQIDTLMSFNDYYVPTATLKGWTLKSIAGLLLGVAVGLLLLGALFGIHGWWWLPWAVIALLGGAVAAGLTLWNSGKKPFPTGANTDLPSVLKALFVQQRFALLAAELQGADADTIHRRFGDFISQVKPADTHEPTQPPGVIRSDGIPLVDYARVEAGGQA</sequence>
<dbReference type="EMBL" id="CP059851">
    <property type="protein sequence ID" value="QMW21748.1"/>
    <property type="molecule type" value="Genomic_DNA"/>
</dbReference>
<keyword evidence="1" id="KW-0472">Membrane</keyword>
<feature type="transmembrane region" description="Helical" evidence="1">
    <location>
        <begin position="196"/>
        <end position="216"/>
    </location>
</feature>
<dbReference type="KEGG" id="sand:H3309_10065"/>
<feature type="transmembrane region" description="Helical" evidence="1">
    <location>
        <begin position="222"/>
        <end position="241"/>
    </location>
</feature>
<keyword evidence="3" id="KW-1185">Reference proteome</keyword>
<evidence type="ECO:0000313" key="3">
    <source>
        <dbReference type="Proteomes" id="UP000515292"/>
    </source>
</evidence>
<proteinExistence type="predicted"/>
<accession>A0A7G5IEF6</accession>
<dbReference type="Proteomes" id="UP000515292">
    <property type="component" value="Chromosome"/>
</dbReference>
<evidence type="ECO:0000256" key="1">
    <source>
        <dbReference type="SAM" id="Phobius"/>
    </source>
</evidence>
<dbReference type="RefSeq" id="WP_182294594.1">
    <property type="nucleotide sequence ID" value="NZ_CP059851.1"/>
</dbReference>
<dbReference type="AlphaFoldDB" id="A0A7G5IEF6"/>
<keyword evidence="1" id="KW-1133">Transmembrane helix</keyword>
<gene>
    <name evidence="2" type="ORF">H3309_10065</name>
</gene>
<organism evidence="2 3">
    <name type="scientific">Sandaracinobacteroides saxicola</name>
    <dbReference type="NCBI Taxonomy" id="2759707"/>
    <lineage>
        <taxon>Bacteria</taxon>
        <taxon>Pseudomonadati</taxon>
        <taxon>Pseudomonadota</taxon>
        <taxon>Alphaproteobacteria</taxon>
        <taxon>Sphingomonadales</taxon>
        <taxon>Sphingosinicellaceae</taxon>
        <taxon>Sandaracinobacteroides</taxon>
    </lineage>
</organism>
<reference evidence="2 3" key="1">
    <citation type="submission" date="2020-07" db="EMBL/GenBank/DDBJ databases">
        <title>Complete genome sequence for Sandaracinobacter sp. M6.</title>
        <authorList>
            <person name="Tang Y."/>
            <person name="Liu Q."/>
            <person name="Guo Z."/>
            <person name="Lei P."/>
            <person name="Huang B."/>
        </authorList>
    </citation>
    <scope>NUCLEOTIDE SEQUENCE [LARGE SCALE GENOMIC DNA]</scope>
    <source>
        <strain evidence="2 3">M6</strain>
    </source>
</reference>
<protein>
    <submittedName>
        <fullName evidence="2">Uncharacterized protein</fullName>
    </submittedName>
</protein>